<accession>A0A383EAY1</accession>
<feature type="compositionally biased region" description="Basic residues" evidence="1">
    <location>
        <begin position="123"/>
        <end position="146"/>
    </location>
</feature>
<proteinExistence type="predicted"/>
<evidence type="ECO:0000256" key="1">
    <source>
        <dbReference type="SAM" id="MobiDB-lite"/>
    </source>
</evidence>
<dbReference type="AlphaFoldDB" id="A0A383EAY1"/>
<feature type="region of interest" description="Disordered" evidence="1">
    <location>
        <begin position="121"/>
        <end position="146"/>
    </location>
</feature>
<name>A0A383EAY1_9ZZZZ</name>
<sequence length="146" mass="16353">MASYFACFSFMLTSIAYPTCSLSSGLLGWREVGPDAVGQLDTVLAALAAVMVGADRGLIHPRDHGRAKGRADRRGRVGPRESQALLRKAIDVRHLNRLLAIARKVCRHVVNHELNNVGLHGGVRVRRREQRPRQKQQRHEKRSHPL</sequence>
<protein>
    <submittedName>
        <fullName evidence="2">Uncharacterized protein</fullName>
    </submittedName>
</protein>
<feature type="region of interest" description="Disordered" evidence="1">
    <location>
        <begin position="60"/>
        <end position="79"/>
    </location>
</feature>
<gene>
    <name evidence="2" type="ORF">METZ01_LOCUS506369</name>
</gene>
<evidence type="ECO:0000313" key="2">
    <source>
        <dbReference type="EMBL" id="SVE53515.1"/>
    </source>
</evidence>
<dbReference type="EMBL" id="UINC01224060">
    <property type="protein sequence ID" value="SVE53515.1"/>
    <property type="molecule type" value="Genomic_DNA"/>
</dbReference>
<reference evidence="2" key="1">
    <citation type="submission" date="2018-05" db="EMBL/GenBank/DDBJ databases">
        <authorList>
            <person name="Lanie J.A."/>
            <person name="Ng W.-L."/>
            <person name="Kazmierczak K.M."/>
            <person name="Andrzejewski T.M."/>
            <person name="Davidsen T.M."/>
            <person name="Wayne K.J."/>
            <person name="Tettelin H."/>
            <person name="Glass J.I."/>
            <person name="Rusch D."/>
            <person name="Podicherti R."/>
            <person name="Tsui H.-C.T."/>
            <person name="Winkler M.E."/>
        </authorList>
    </citation>
    <scope>NUCLEOTIDE SEQUENCE</scope>
</reference>
<organism evidence="2">
    <name type="scientific">marine metagenome</name>
    <dbReference type="NCBI Taxonomy" id="408172"/>
    <lineage>
        <taxon>unclassified sequences</taxon>
        <taxon>metagenomes</taxon>
        <taxon>ecological metagenomes</taxon>
    </lineage>
</organism>